<evidence type="ECO:0000313" key="3">
    <source>
        <dbReference type="EMBL" id="MCX2975428.1"/>
    </source>
</evidence>
<dbReference type="InterPro" id="IPR016163">
    <property type="entry name" value="Ald_DH_C"/>
</dbReference>
<proteinExistence type="predicted"/>
<dbReference type="Gene3D" id="3.40.309.10">
    <property type="entry name" value="Aldehyde Dehydrogenase, Chain A, domain 2"/>
    <property type="match status" value="1"/>
</dbReference>
<name>A0ABT3SZK2_9GAMM</name>
<dbReference type="PANTHER" id="PTHR11699">
    <property type="entry name" value="ALDEHYDE DEHYDROGENASE-RELATED"/>
    <property type="match status" value="1"/>
</dbReference>
<dbReference type="InterPro" id="IPR016162">
    <property type="entry name" value="Ald_DH_N"/>
</dbReference>
<dbReference type="InterPro" id="IPR016161">
    <property type="entry name" value="Ald_DH/histidinol_DH"/>
</dbReference>
<dbReference type="SUPFAM" id="SSF53720">
    <property type="entry name" value="ALDH-like"/>
    <property type="match status" value="1"/>
</dbReference>
<organism evidence="3 4">
    <name type="scientific">Candidatus Seongchinamella marina</name>
    <dbReference type="NCBI Taxonomy" id="2518990"/>
    <lineage>
        <taxon>Bacteria</taxon>
        <taxon>Pseudomonadati</taxon>
        <taxon>Pseudomonadota</taxon>
        <taxon>Gammaproteobacteria</taxon>
        <taxon>Cellvibrionales</taxon>
        <taxon>Halieaceae</taxon>
        <taxon>Seongchinamella</taxon>
    </lineage>
</organism>
<evidence type="ECO:0000256" key="1">
    <source>
        <dbReference type="ARBA" id="ARBA00023002"/>
    </source>
</evidence>
<protein>
    <submittedName>
        <fullName evidence="3">Aldehyde dehydrogenase family protein</fullName>
    </submittedName>
</protein>
<keyword evidence="1" id="KW-0560">Oxidoreductase</keyword>
<evidence type="ECO:0000259" key="2">
    <source>
        <dbReference type="Pfam" id="PF00171"/>
    </source>
</evidence>
<dbReference type="Proteomes" id="UP001143307">
    <property type="component" value="Unassembled WGS sequence"/>
</dbReference>
<dbReference type="InterPro" id="IPR015590">
    <property type="entry name" value="Aldehyde_DH_dom"/>
</dbReference>
<feature type="domain" description="Aldehyde dehydrogenase" evidence="2">
    <location>
        <begin position="8"/>
        <end position="267"/>
    </location>
</feature>
<keyword evidence="4" id="KW-1185">Reference proteome</keyword>
<dbReference type="Pfam" id="PF00171">
    <property type="entry name" value="Aldedh"/>
    <property type="match status" value="1"/>
</dbReference>
<dbReference type="RefSeq" id="WP_279254070.1">
    <property type="nucleotide sequence ID" value="NZ_SHNP01000008.1"/>
</dbReference>
<accession>A0ABT3SZK2</accession>
<comment type="caution">
    <text evidence="3">The sequence shown here is derived from an EMBL/GenBank/DDBJ whole genome shotgun (WGS) entry which is preliminary data.</text>
</comment>
<evidence type="ECO:0000313" key="4">
    <source>
        <dbReference type="Proteomes" id="UP001143307"/>
    </source>
</evidence>
<reference evidence="3" key="1">
    <citation type="submission" date="2019-02" db="EMBL/GenBank/DDBJ databases">
        <authorList>
            <person name="Li S.-H."/>
        </authorList>
    </citation>
    <scope>NUCLEOTIDE SEQUENCE</scope>
    <source>
        <strain evidence="3">IMCC8485</strain>
    </source>
</reference>
<sequence>MPSETSRQLKVDRLYDAAEAAAEHYATYSLGQVETIVHAVAKAAEKQAEFYAEWSVRETGYGLVEAKTAKNIATSTGLISSYNIADYVEPRIDHEKKILMIPKPAGVVIAPMPCTNPIMTVNFKIIANLIARNAVILCPHPAARDVCVHAADYLGDVAEKAGAPKGCVQILDQPSIEVVNILMQSPRTSLIMATGGPDLVRAAYSSGNPAVGVGPANVPCYVHKSADVEKAGGAIVVGNSFDNSLPCTCESVALADHAISDQLKRSISENGGWFAEGSDNQTLREFLFQDGIPNPAALGKSPLWIGEQAGIAIPGETKSIVFEITKIGHDEPISKEKMFPVLGFYKIEGGVDEGISKALEMLNLIGKGHSAVIHAEDPGVVARYSMAMPVCRLAVNTPGMTGSAGMTTNLCPTGAVGTGFWGGSSTDQNIGPQHLIQYTAVAYDSDPSVKMGNIEEALAR</sequence>
<dbReference type="Gene3D" id="3.40.605.10">
    <property type="entry name" value="Aldehyde Dehydrogenase, Chain A, domain 1"/>
    <property type="match status" value="1"/>
</dbReference>
<gene>
    <name evidence="3" type="ORF">EYC87_17755</name>
</gene>
<dbReference type="EMBL" id="SHNP01000008">
    <property type="protein sequence ID" value="MCX2975428.1"/>
    <property type="molecule type" value="Genomic_DNA"/>
</dbReference>